<feature type="compositionally biased region" description="Polar residues" evidence="1">
    <location>
        <begin position="52"/>
        <end position="61"/>
    </location>
</feature>
<evidence type="ECO:0000313" key="3">
    <source>
        <dbReference type="Proteomes" id="UP000290572"/>
    </source>
</evidence>
<comment type="caution">
    <text evidence="2">The sequence shown here is derived from an EMBL/GenBank/DDBJ whole genome shotgun (WGS) entry which is preliminary data.</text>
</comment>
<keyword evidence="3" id="KW-1185">Reference proteome</keyword>
<dbReference type="AlphaFoldDB" id="A0A498M719"/>
<evidence type="ECO:0000313" key="2">
    <source>
        <dbReference type="EMBL" id="RXN15092.1"/>
    </source>
</evidence>
<organism evidence="2 3">
    <name type="scientific">Labeo rohita</name>
    <name type="common">Indian major carp</name>
    <name type="synonym">Cyprinus rohita</name>
    <dbReference type="NCBI Taxonomy" id="84645"/>
    <lineage>
        <taxon>Eukaryota</taxon>
        <taxon>Metazoa</taxon>
        <taxon>Chordata</taxon>
        <taxon>Craniata</taxon>
        <taxon>Vertebrata</taxon>
        <taxon>Euteleostomi</taxon>
        <taxon>Actinopterygii</taxon>
        <taxon>Neopterygii</taxon>
        <taxon>Teleostei</taxon>
        <taxon>Ostariophysi</taxon>
        <taxon>Cypriniformes</taxon>
        <taxon>Cyprinidae</taxon>
        <taxon>Labeoninae</taxon>
        <taxon>Labeonini</taxon>
        <taxon>Labeo</taxon>
    </lineage>
</organism>
<accession>A0A498M719</accession>
<feature type="compositionally biased region" description="Basic and acidic residues" evidence="1">
    <location>
        <begin position="11"/>
        <end position="32"/>
    </location>
</feature>
<dbReference type="Proteomes" id="UP000290572">
    <property type="component" value="Unassembled WGS sequence"/>
</dbReference>
<gene>
    <name evidence="2" type="ORF">ROHU_028414</name>
</gene>
<name>A0A498M719_LABRO</name>
<evidence type="ECO:0000256" key="1">
    <source>
        <dbReference type="SAM" id="MobiDB-lite"/>
    </source>
</evidence>
<protein>
    <submittedName>
        <fullName evidence="2">Uncharacterized protein</fullName>
    </submittedName>
</protein>
<dbReference type="EMBL" id="QBIY01012866">
    <property type="protein sequence ID" value="RXN15092.1"/>
    <property type="molecule type" value="Genomic_DNA"/>
</dbReference>
<feature type="region of interest" description="Disordered" evidence="1">
    <location>
        <begin position="1"/>
        <end position="83"/>
    </location>
</feature>
<proteinExistence type="predicted"/>
<reference evidence="2 3" key="1">
    <citation type="submission" date="2018-03" db="EMBL/GenBank/DDBJ databases">
        <title>Draft genome sequence of Rohu Carp (Labeo rohita).</title>
        <authorList>
            <person name="Das P."/>
            <person name="Kushwaha B."/>
            <person name="Joshi C.G."/>
            <person name="Kumar D."/>
            <person name="Nagpure N.S."/>
            <person name="Sahoo L."/>
            <person name="Das S.P."/>
            <person name="Bit A."/>
            <person name="Patnaik S."/>
            <person name="Meher P.K."/>
            <person name="Jayasankar P."/>
            <person name="Koringa P.G."/>
            <person name="Patel N.V."/>
            <person name="Hinsu A.T."/>
            <person name="Kumar R."/>
            <person name="Pandey M."/>
            <person name="Agarwal S."/>
            <person name="Srivastava S."/>
            <person name="Singh M."/>
            <person name="Iquebal M.A."/>
            <person name="Jaiswal S."/>
            <person name="Angadi U.B."/>
            <person name="Kumar N."/>
            <person name="Raza M."/>
            <person name="Shah T.M."/>
            <person name="Rai A."/>
            <person name="Jena J.K."/>
        </authorList>
    </citation>
    <scope>NUCLEOTIDE SEQUENCE [LARGE SCALE GENOMIC DNA]</scope>
    <source>
        <strain evidence="2">DASCIFA01</strain>
        <tissue evidence="2">Testis</tissue>
    </source>
</reference>
<sequence>MNTQGTEIEAPDSRNFDRPQLPRDWGEFHQTDRPPGARGTYPEARKAKRLTGRNSPKTGPNSAKLGVPLDPMAPYLMPLSLSP</sequence>